<dbReference type="RefSeq" id="WP_096817706.1">
    <property type="nucleotide sequence ID" value="NZ_JXJU01000004.1"/>
</dbReference>
<protein>
    <recommendedName>
        <fullName evidence="5">CAAX prenyl protease 2/Lysostaphin resistance protein A-like domain-containing protein</fullName>
    </recommendedName>
</protein>
<gene>
    <name evidence="6" type="ORF">RT41_GL001294</name>
</gene>
<feature type="transmembrane region" description="Helical" evidence="4">
    <location>
        <begin position="74"/>
        <end position="95"/>
    </location>
</feature>
<evidence type="ECO:0000256" key="3">
    <source>
        <dbReference type="ARBA" id="ARBA00022475"/>
    </source>
</evidence>
<feature type="transmembrane region" description="Helical" evidence="4">
    <location>
        <begin position="224"/>
        <end position="242"/>
    </location>
</feature>
<evidence type="ECO:0000313" key="7">
    <source>
        <dbReference type="Proteomes" id="UP000218181"/>
    </source>
</evidence>
<dbReference type="GO" id="GO:0080120">
    <property type="term" value="P:CAAX-box protein maturation"/>
    <property type="evidence" value="ECO:0007669"/>
    <property type="project" value="UniProtKB-ARBA"/>
</dbReference>
<dbReference type="Pfam" id="PF02517">
    <property type="entry name" value="Rce1-like"/>
    <property type="match status" value="1"/>
</dbReference>
<dbReference type="STRING" id="1291764.GCA_001311235_01998"/>
<dbReference type="OrthoDB" id="2311705at2"/>
<evidence type="ECO:0000256" key="1">
    <source>
        <dbReference type="ARBA" id="ARBA00004651"/>
    </source>
</evidence>
<keyword evidence="3" id="KW-1003">Cell membrane</keyword>
<dbReference type="GO" id="GO:0005886">
    <property type="term" value="C:plasma membrane"/>
    <property type="evidence" value="ECO:0007669"/>
    <property type="project" value="UniProtKB-SubCell"/>
</dbReference>
<evidence type="ECO:0000313" key="6">
    <source>
        <dbReference type="EMBL" id="PCS00407.1"/>
    </source>
</evidence>
<comment type="subcellular location">
    <subcellularLocation>
        <location evidence="1">Cell membrane</location>
        <topology evidence="1">Multi-pass membrane protein</topology>
    </subcellularLocation>
</comment>
<name>A0A2A5RM83_9LACT</name>
<comment type="caution">
    <text evidence="6">The sequence shown here is derived from an EMBL/GenBank/DDBJ whole genome shotgun (WGS) entry which is preliminary data.</text>
</comment>
<dbReference type="InterPro" id="IPR003675">
    <property type="entry name" value="Rce1/LyrA-like_dom"/>
</dbReference>
<feature type="transmembrane region" description="Helical" evidence="4">
    <location>
        <begin position="142"/>
        <end position="163"/>
    </location>
</feature>
<dbReference type="PANTHER" id="PTHR36435:SF1">
    <property type="entry name" value="CAAX AMINO TERMINAL PROTEASE FAMILY PROTEIN"/>
    <property type="match status" value="1"/>
</dbReference>
<feature type="transmembrane region" description="Helical" evidence="4">
    <location>
        <begin position="101"/>
        <end position="121"/>
    </location>
</feature>
<feature type="domain" description="CAAX prenyl protease 2/Lysostaphin resistance protein A-like" evidence="5">
    <location>
        <begin position="107"/>
        <end position="205"/>
    </location>
</feature>
<dbReference type="EMBL" id="JXJU01000004">
    <property type="protein sequence ID" value="PCS00407.1"/>
    <property type="molecule type" value="Genomic_DNA"/>
</dbReference>
<keyword evidence="7" id="KW-1185">Reference proteome</keyword>
<dbReference type="Proteomes" id="UP000218181">
    <property type="component" value="Unassembled WGS sequence"/>
</dbReference>
<evidence type="ECO:0000256" key="2">
    <source>
        <dbReference type="ARBA" id="ARBA00009067"/>
    </source>
</evidence>
<comment type="similarity">
    <text evidence="2">Belongs to the UPF0177 family.</text>
</comment>
<keyword evidence="4" id="KW-0812">Transmembrane</keyword>
<keyword evidence="4" id="KW-1133">Transmembrane helix</keyword>
<evidence type="ECO:0000256" key="4">
    <source>
        <dbReference type="SAM" id="Phobius"/>
    </source>
</evidence>
<feature type="transmembrane region" description="Helical" evidence="4">
    <location>
        <begin position="169"/>
        <end position="188"/>
    </location>
</feature>
<evidence type="ECO:0000259" key="5">
    <source>
        <dbReference type="Pfam" id="PF02517"/>
    </source>
</evidence>
<feature type="transmembrane region" description="Helical" evidence="4">
    <location>
        <begin position="43"/>
        <end position="62"/>
    </location>
</feature>
<dbReference type="AlphaFoldDB" id="A0A2A5RM83"/>
<organism evidence="6 7">
    <name type="scientific">Lactococcus fujiensis JCM 16395</name>
    <dbReference type="NCBI Taxonomy" id="1291764"/>
    <lineage>
        <taxon>Bacteria</taxon>
        <taxon>Bacillati</taxon>
        <taxon>Bacillota</taxon>
        <taxon>Bacilli</taxon>
        <taxon>Lactobacillales</taxon>
        <taxon>Streptococcaceae</taxon>
        <taxon>Lactococcus</taxon>
    </lineage>
</organism>
<dbReference type="GO" id="GO:0004175">
    <property type="term" value="F:endopeptidase activity"/>
    <property type="evidence" value="ECO:0007669"/>
    <property type="project" value="UniProtKB-ARBA"/>
</dbReference>
<feature type="transmembrane region" description="Helical" evidence="4">
    <location>
        <begin position="193"/>
        <end position="212"/>
    </location>
</feature>
<accession>A0A2A5RM83</accession>
<sequence>MKKVWLVFGSLVAFFALERLVLIPLKPSLNEWINGSVTKNMFVQFLIELIMLLAFIGLNRRFIQQKILMEFYPYVKGFGLMWYSWLILATTYIAFSSGLKQNHLGLSAILLILIVALLVGITEEYIFRGLILGRLVSSGRSVLVALIVSSTLFACTHFINLLHNSLYNVSLQVLYAIPLGAFLGLLYLKSNNILYPILAHAIQDFAAFFISGGKMDSTSATPNSVLQIYILFGIIILAYYLTGKKQLVRFANRLETEKISHV</sequence>
<keyword evidence="4" id="KW-0472">Membrane</keyword>
<dbReference type="InterPro" id="IPR052710">
    <property type="entry name" value="CAAX_protease"/>
</dbReference>
<reference evidence="6 7" key="1">
    <citation type="submission" date="2014-12" db="EMBL/GenBank/DDBJ databases">
        <title>Draft genome sequences of 10 type strains of Lactococcus.</title>
        <authorList>
            <person name="Sun Z."/>
            <person name="Zhong Z."/>
            <person name="Liu W."/>
            <person name="Zhang W."/>
            <person name="Zhang H."/>
        </authorList>
    </citation>
    <scope>NUCLEOTIDE SEQUENCE [LARGE SCALE GENOMIC DNA]</scope>
    <source>
        <strain evidence="6 7">JCM 16395</strain>
    </source>
</reference>
<proteinExistence type="inferred from homology"/>
<dbReference type="PANTHER" id="PTHR36435">
    <property type="entry name" value="SLR1288 PROTEIN"/>
    <property type="match status" value="1"/>
</dbReference>